<evidence type="ECO:0000313" key="5">
    <source>
        <dbReference type="Proteomes" id="UP001596527"/>
    </source>
</evidence>
<dbReference type="RefSeq" id="WP_380975237.1">
    <property type="nucleotide sequence ID" value="NZ_JBHTEF010000001.1"/>
</dbReference>
<evidence type="ECO:0000256" key="2">
    <source>
        <dbReference type="ARBA" id="ARBA00022448"/>
    </source>
</evidence>
<dbReference type="PANTHER" id="PTHR43649:SF29">
    <property type="entry name" value="OSMOPROTECTIVE COMPOUNDS-BINDING PROTEIN GGTB"/>
    <property type="match status" value="1"/>
</dbReference>
<dbReference type="Proteomes" id="UP001596527">
    <property type="component" value="Unassembled WGS sequence"/>
</dbReference>
<reference evidence="5" key="1">
    <citation type="journal article" date="2019" name="Int. J. Syst. Evol. Microbiol.">
        <title>The Global Catalogue of Microorganisms (GCM) 10K type strain sequencing project: providing services to taxonomists for standard genome sequencing and annotation.</title>
        <authorList>
            <consortium name="The Broad Institute Genomics Platform"/>
            <consortium name="The Broad Institute Genome Sequencing Center for Infectious Disease"/>
            <person name="Wu L."/>
            <person name="Ma J."/>
        </authorList>
    </citation>
    <scope>NUCLEOTIDE SEQUENCE [LARGE SCALE GENOMIC DNA]</scope>
    <source>
        <strain evidence="5">CCUG 56698</strain>
    </source>
</reference>
<keyword evidence="5" id="KW-1185">Reference proteome</keyword>
<proteinExistence type="inferred from homology"/>
<name>A0ABW2SPG0_9ACTO</name>
<feature type="chain" id="PRO_5046046827" evidence="3">
    <location>
        <begin position="29"/>
        <end position="445"/>
    </location>
</feature>
<dbReference type="PANTHER" id="PTHR43649">
    <property type="entry name" value="ARABINOSE-BINDING PROTEIN-RELATED"/>
    <property type="match status" value="1"/>
</dbReference>
<comment type="similarity">
    <text evidence="1">Belongs to the bacterial solute-binding protein 1 family.</text>
</comment>
<dbReference type="SUPFAM" id="SSF53850">
    <property type="entry name" value="Periplasmic binding protein-like II"/>
    <property type="match status" value="1"/>
</dbReference>
<keyword evidence="3" id="KW-0732">Signal</keyword>
<gene>
    <name evidence="4" type="ORF">ACFQWG_10935</name>
</gene>
<keyword evidence="2" id="KW-0813">Transport</keyword>
<evidence type="ECO:0000256" key="3">
    <source>
        <dbReference type="SAM" id="SignalP"/>
    </source>
</evidence>
<comment type="caution">
    <text evidence="4">The sequence shown here is derived from an EMBL/GenBank/DDBJ whole genome shotgun (WGS) entry which is preliminary data.</text>
</comment>
<feature type="signal peptide" evidence="3">
    <location>
        <begin position="1"/>
        <end position="28"/>
    </location>
</feature>
<dbReference type="Pfam" id="PF01547">
    <property type="entry name" value="SBP_bac_1"/>
    <property type="match status" value="1"/>
</dbReference>
<dbReference type="PROSITE" id="PS51257">
    <property type="entry name" value="PROKAR_LIPOPROTEIN"/>
    <property type="match status" value="1"/>
</dbReference>
<dbReference type="InterPro" id="IPR050490">
    <property type="entry name" value="Bact_solute-bd_prot1"/>
</dbReference>
<evidence type="ECO:0000256" key="1">
    <source>
        <dbReference type="ARBA" id="ARBA00008520"/>
    </source>
</evidence>
<dbReference type="EMBL" id="JBHTEF010000001">
    <property type="protein sequence ID" value="MFC7581709.1"/>
    <property type="molecule type" value="Genomic_DNA"/>
</dbReference>
<evidence type="ECO:0000313" key="4">
    <source>
        <dbReference type="EMBL" id="MFC7581709.1"/>
    </source>
</evidence>
<protein>
    <submittedName>
        <fullName evidence="4">ABC transporter substrate-binding protein</fullName>
    </submittedName>
</protein>
<dbReference type="Gene3D" id="3.40.190.10">
    <property type="entry name" value="Periplasmic binding protein-like II"/>
    <property type="match status" value="2"/>
</dbReference>
<dbReference type="InterPro" id="IPR006059">
    <property type="entry name" value="SBP"/>
</dbReference>
<sequence length="445" mass="47651">MLHHHSRRPLIGLALAAALGLTGLTACSSGSQSGSSSSADCSAYESYGDLSGSSVSIYSPYTGADQERLENSWADFSTCTGVEIVYEGSSDFESQVQVRIQGGNLPDILFVAQPGLLTSLADEDLLVPATDTVQQNVETGWSDGFRTYGSVDGTLYASPLTTGLKSFVWYSPKAFAEKGYEVPTTWQELLDLTDTISKTGDRVWCEGFESGAATGWPGTDWLEDLVIRSAGADVYDQWISHEIPFNDPQIVNALDEVGKILKNDAYVNAGFGDVSSIASTNQLDALYAIGDGSCYLSHRNGSATWDEEYDVAPDGDVWGFAMPVMDEGDTQTLVGGGEFVAALSDDPAVTAVREYFSSATFANDMVKQGLVSANQGVDPANATSEQLENVITILQDKDAEFRFDASDLMPTAVGSGTFWTGMVDWILGADSQDVLDQIEASWPEN</sequence>
<accession>A0ABW2SPG0</accession>
<organism evidence="4 5">
    <name type="scientific">Schaalia naturae</name>
    <dbReference type="NCBI Taxonomy" id="635203"/>
    <lineage>
        <taxon>Bacteria</taxon>
        <taxon>Bacillati</taxon>
        <taxon>Actinomycetota</taxon>
        <taxon>Actinomycetes</taxon>
        <taxon>Actinomycetales</taxon>
        <taxon>Actinomycetaceae</taxon>
        <taxon>Schaalia</taxon>
    </lineage>
</organism>